<dbReference type="SUPFAM" id="SSF55073">
    <property type="entry name" value="Nucleotide cyclase"/>
    <property type="match status" value="1"/>
</dbReference>
<proteinExistence type="predicted"/>
<dbReference type="FunFam" id="3.30.70.270:FF:000001">
    <property type="entry name" value="Diguanylate cyclase domain protein"/>
    <property type="match status" value="1"/>
</dbReference>
<evidence type="ECO:0000256" key="4">
    <source>
        <dbReference type="SAM" id="Phobius"/>
    </source>
</evidence>
<dbReference type="Gene3D" id="3.30.70.270">
    <property type="match status" value="1"/>
</dbReference>
<evidence type="ECO:0000259" key="5">
    <source>
        <dbReference type="PROSITE" id="PS50113"/>
    </source>
</evidence>
<dbReference type="GO" id="GO:0043709">
    <property type="term" value="P:cell adhesion involved in single-species biofilm formation"/>
    <property type="evidence" value="ECO:0007669"/>
    <property type="project" value="TreeGrafter"/>
</dbReference>
<dbReference type="Pfam" id="PF00990">
    <property type="entry name" value="GGDEF"/>
    <property type="match status" value="1"/>
</dbReference>
<dbReference type="InterPro" id="IPR000160">
    <property type="entry name" value="GGDEF_dom"/>
</dbReference>
<dbReference type="SMART" id="SM00267">
    <property type="entry name" value="GGDEF"/>
    <property type="match status" value="1"/>
</dbReference>
<dbReference type="GO" id="GO:0052621">
    <property type="term" value="F:diguanylate cyclase activity"/>
    <property type="evidence" value="ECO:0007669"/>
    <property type="project" value="UniProtKB-EC"/>
</dbReference>
<dbReference type="RefSeq" id="WP_200347650.1">
    <property type="nucleotide sequence ID" value="NZ_NRSJ01000036.1"/>
</dbReference>
<dbReference type="EC" id="2.7.7.65" evidence="2"/>
<gene>
    <name evidence="7" type="ORF">CKO40_17000</name>
</gene>
<dbReference type="InterPro" id="IPR035965">
    <property type="entry name" value="PAS-like_dom_sf"/>
</dbReference>
<comment type="caution">
    <text evidence="7">The sequence shown here is derived from an EMBL/GenBank/DDBJ whole genome shotgun (WGS) entry which is preliminary data.</text>
</comment>
<keyword evidence="4" id="KW-1133">Transmembrane helix</keyword>
<feature type="transmembrane region" description="Helical" evidence="4">
    <location>
        <begin position="21"/>
        <end position="42"/>
    </location>
</feature>
<dbReference type="GO" id="GO:0005886">
    <property type="term" value="C:plasma membrane"/>
    <property type="evidence" value="ECO:0007669"/>
    <property type="project" value="TreeGrafter"/>
</dbReference>
<evidence type="ECO:0000313" key="8">
    <source>
        <dbReference type="Proteomes" id="UP001296776"/>
    </source>
</evidence>
<evidence type="ECO:0000256" key="3">
    <source>
        <dbReference type="ARBA" id="ARBA00034247"/>
    </source>
</evidence>
<dbReference type="PANTHER" id="PTHR45138">
    <property type="entry name" value="REGULATORY COMPONENTS OF SENSORY TRANSDUCTION SYSTEM"/>
    <property type="match status" value="1"/>
</dbReference>
<dbReference type="InterPro" id="IPR043128">
    <property type="entry name" value="Rev_trsase/Diguanyl_cyclase"/>
</dbReference>
<dbReference type="NCBIfam" id="TIGR00254">
    <property type="entry name" value="GGDEF"/>
    <property type="match status" value="1"/>
</dbReference>
<dbReference type="PROSITE" id="PS50887">
    <property type="entry name" value="GGDEF"/>
    <property type="match status" value="1"/>
</dbReference>
<evidence type="ECO:0000256" key="2">
    <source>
        <dbReference type="ARBA" id="ARBA00012528"/>
    </source>
</evidence>
<feature type="transmembrane region" description="Helical" evidence="4">
    <location>
        <begin position="174"/>
        <end position="196"/>
    </location>
</feature>
<dbReference type="Proteomes" id="UP001296776">
    <property type="component" value="Unassembled WGS sequence"/>
</dbReference>
<dbReference type="InterPro" id="IPR000014">
    <property type="entry name" value="PAS"/>
</dbReference>
<evidence type="ECO:0000259" key="6">
    <source>
        <dbReference type="PROSITE" id="PS50887"/>
    </source>
</evidence>
<protein>
    <recommendedName>
        <fullName evidence="2">diguanylate cyclase</fullName>
        <ecNumber evidence="2">2.7.7.65</ecNumber>
    </recommendedName>
</protein>
<dbReference type="AlphaFoldDB" id="A0AAJ0U6I1"/>
<dbReference type="SUPFAM" id="SSF55785">
    <property type="entry name" value="PYP-like sensor domain (PAS domain)"/>
    <property type="match status" value="1"/>
</dbReference>
<evidence type="ECO:0000313" key="7">
    <source>
        <dbReference type="EMBL" id="MBK1706200.1"/>
    </source>
</evidence>
<dbReference type="InterPro" id="IPR050469">
    <property type="entry name" value="Diguanylate_Cyclase"/>
</dbReference>
<evidence type="ECO:0000256" key="1">
    <source>
        <dbReference type="ARBA" id="ARBA00001946"/>
    </source>
</evidence>
<dbReference type="Pfam" id="PF13188">
    <property type="entry name" value="PAS_8"/>
    <property type="match status" value="1"/>
</dbReference>
<organism evidence="7 8">
    <name type="scientific">Halochromatium glycolicum</name>
    <dbReference type="NCBI Taxonomy" id="85075"/>
    <lineage>
        <taxon>Bacteria</taxon>
        <taxon>Pseudomonadati</taxon>
        <taxon>Pseudomonadota</taxon>
        <taxon>Gammaproteobacteria</taxon>
        <taxon>Chromatiales</taxon>
        <taxon>Chromatiaceae</taxon>
        <taxon>Halochromatium</taxon>
    </lineage>
</organism>
<dbReference type="PROSITE" id="PS50113">
    <property type="entry name" value="PAC"/>
    <property type="match status" value="1"/>
</dbReference>
<sequence length="475" mass="52128">MASDPGFTDGRAYSFRLERNLAVIFALLAALLSGLMTGYWLWVLEPALRDDAESRARALAQAQARGIELLLGRGLPPDSLLNALKTRLDAILLLRESESGQPLTNRIRLELDPETTQLPLDALPLERGRGGCSGCFVTEVPLYHPQEYRLMGVATFHANARSLEALLTDVRSTLFWTGGAILILIAMAWVGVIWLLRRLSESESNLSAVLDVAPFPILLLEAQAPKIRRANRAAVRYLDLAADGAGRLGSRVWEALLNDGLPSGEDEQREVQLEMADGQSSWAMVSVAPVNFSGATHPLISLVDVSELKLIQQRLHQAANTDGLTKSYNRRYLFARLAEEIERADREGSTLSVILFDLDHFKSINDTFGHAVGDMVLERSAAIMRQRIRGTDVCGRYGGEEFLVILPSASKATALELAERIRAGIKAEPWPQPGLQVSISGGVAEHTGAELDHLLEAADRNLYRAKNTGRDRIVV</sequence>
<reference evidence="7" key="2">
    <citation type="journal article" date="2020" name="Microorganisms">
        <title>Osmotic Adaptation and Compatible Solute Biosynthesis of Phototrophic Bacteria as Revealed from Genome Analyses.</title>
        <authorList>
            <person name="Imhoff J.F."/>
            <person name="Rahn T."/>
            <person name="Kunzel S."/>
            <person name="Keller A."/>
            <person name="Neulinger S.C."/>
        </authorList>
    </citation>
    <scope>NUCLEOTIDE SEQUENCE</scope>
    <source>
        <strain evidence="7">DSM 11080</strain>
    </source>
</reference>
<feature type="domain" description="PAC" evidence="5">
    <location>
        <begin position="267"/>
        <end position="317"/>
    </location>
</feature>
<accession>A0AAJ0U6I1</accession>
<keyword evidence="8" id="KW-1185">Reference proteome</keyword>
<reference evidence="7" key="1">
    <citation type="submission" date="2017-08" db="EMBL/GenBank/DDBJ databases">
        <authorList>
            <person name="Imhoff J.F."/>
            <person name="Rahn T."/>
            <person name="Kuenzel S."/>
            <person name="Neulinger S.C."/>
        </authorList>
    </citation>
    <scope>NUCLEOTIDE SEQUENCE</scope>
    <source>
        <strain evidence="7">DSM 11080</strain>
    </source>
</reference>
<dbReference type="CDD" id="cd01949">
    <property type="entry name" value="GGDEF"/>
    <property type="match status" value="1"/>
</dbReference>
<dbReference type="PANTHER" id="PTHR45138:SF9">
    <property type="entry name" value="DIGUANYLATE CYCLASE DGCM-RELATED"/>
    <property type="match status" value="1"/>
</dbReference>
<dbReference type="InterPro" id="IPR000700">
    <property type="entry name" value="PAS-assoc_C"/>
</dbReference>
<dbReference type="EMBL" id="NRSJ01000036">
    <property type="protein sequence ID" value="MBK1706200.1"/>
    <property type="molecule type" value="Genomic_DNA"/>
</dbReference>
<name>A0AAJ0U6I1_9GAMM</name>
<comment type="cofactor">
    <cofactor evidence="1">
        <name>Mg(2+)</name>
        <dbReference type="ChEBI" id="CHEBI:18420"/>
    </cofactor>
</comment>
<feature type="domain" description="GGDEF" evidence="6">
    <location>
        <begin position="349"/>
        <end position="475"/>
    </location>
</feature>
<keyword evidence="4" id="KW-0812">Transmembrane</keyword>
<dbReference type="GO" id="GO:1902201">
    <property type="term" value="P:negative regulation of bacterial-type flagellum-dependent cell motility"/>
    <property type="evidence" value="ECO:0007669"/>
    <property type="project" value="TreeGrafter"/>
</dbReference>
<dbReference type="Gene3D" id="3.30.450.20">
    <property type="entry name" value="PAS domain"/>
    <property type="match status" value="1"/>
</dbReference>
<dbReference type="InterPro" id="IPR029787">
    <property type="entry name" value="Nucleotide_cyclase"/>
</dbReference>
<keyword evidence="4" id="KW-0472">Membrane</keyword>
<comment type="catalytic activity">
    <reaction evidence="3">
        <text>2 GTP = 3',3'-c-di-GMP + 2 diphosphate</text>
        <dbReference type="Rhea" id="RHEA:24898"/>
        <dbReference type="ChEBI" id="CHEBI:33019"/>
        <dbReference type="ChEBI" id="CHEBI:37565"/>
        <dbReference type="ChEBI" id="CHEBI:58805"/>
        <dbReference type="EC" id="2.7.7.65"/>
    </reaction>
</comment>